<dbReference type="Proteomes" id="UP000675881">
    <property type="component" value="Chromosome 5"/>
</dbReference>
<dbReference type="Pfam" id="PF17771">
    <property type="entry name" value="ADAMTS_CR_2"/>
    <property type="match status" value="1"/>
</dbReference>
<feature type="domain" description="Peptidase M12B" evidence="8">
    <location>
        <begin position="100"/>
        <end position="189"/>
    </location>
</feature>
<evidence type="ECO:0000259" key="9">
    <source>
        <dbReference type="Pfam" id="PF17771"/>
    </source>
</evidence>
<keyword evidence="3" id="KW-0378">Hydrolase</keyword>
<keyword evidence="6" id="KW-1015">Disulfide bond</keyword>
<evidence type="ECO:0000256" key="1">
    <source>
        <dbReference type="ARBA" id="ARBA00022670"/>
    </source>
</evidence>
<dbReference type="InterPro" id="IPR041645">
    <property type="entry name" value="ADAMTS_CR_2"/>
</dbReference>
<evidence type="ECO:0000256" key="3">
    <source>
        <dbReference type="ARBA" id="ARBA00022801"/>
    </source>
</evidence>
<evidence type="ECO:0000256" key="5">
    <source>
        <dbReference type="ARBA" id="ARBA00023049"/>
    </source>
</evidence>
<keyword evidence="2" id="KW-0479">Metal-binding</keyword>
<dbReference type="GO" id="GO:0006508">
    <property type="term" value="P:proteolysis"/>
    <property type="evidence" value="ECO:0007669"/>
    <property type="project" value="InterPro"/>
</dbReference>
<protein>
    <submittedName>
        <fullName evidence="10">(salmon louse) hypothetical protein</fullName>
    </submittedName>
</protein>
<dbReference type="AlphaFoldDB" id="A0A7R8H9L3"/>
<evidence type="ECO:0000256" key="6">
    <source>
        <dbReference type="ARBA" id="ARBA00023157"/>
    </source>
</evidence>
<keyword evidence="1" id="KW-0645">Protease</keyword>
<dbReference type="InterPro" id="IPR024079">
    <property type="entry name" value="MetalloPept_cat_dom_sf"/>
</dbReference>
<dbReference type="EMBL" id="HG994584">
    <property type="protein sequence ID" value="CAF2957585.1"/>
    <property type="molecule type" value="Genomic_DNA"/>
</dbReference>
<dbReference type="SUPFAM" id="SSF55486">
    <property type="entry name" value="Metalloproteases ('zincins'), catalytic domain"/>
    <property type="match status" value="1"/>
</dbReference>
<dbReference type="Gene3D" id="3.40.390.10">
    <property type="entry name" value="Collagenase (Catalytic Domain)"/>
    <property type="match status" value="1"/>
</dbReference>
<dbReference type="GO" id="GO:0004222">
    <property type="term" value="F:metalloendopeptidase activity"/>
    <property type="evidence" value="ECO:0007669"/>
    <property type="project" value="InterPro"/>
</dbReference>
<keyword evidence="4" id="KW-0862">Zinc</keyword>
<evidence type="ECO:0000313" key="10">
    <source>
        <dbReference type="EMBL" id="CAF2957585.1"/>
    </source>
</evidence>
<accession>A0A7R8H9L3</accession>
<dbReference type="OrthoDB" id="6355805at2759"/>
<organism evidence="10 11">
    <name type="scientific">Lepeophtheirus salmonis</name>
    <name type="common">Salmon louse</name>
    <name type="synonym">Caligus salmonis</name>
    <dbReference type="NCBI Taxonomy" id="72036"/>
    <lineage>
        <taxon>Eukaryota</taxon>
        <taxon>Metazoa</taxon>
        <taxon>Ecdysozoa</taxon>
        <taxon>Arthropoda</taxon>
        <taxon>Crustacea</taxon>
        <taxon>Multicrustacea</taxon>
        <taxon>Hexanauplia</taxon>
        <taxon>Copepoda</taxon>
        <taxon>Siphonostomatoida</taxon>
        <taxon>Caligidae</taxon>
        <taxon>Lepeophtheirus</taxon>
    </lineage>
</organism>
<keyword evidence="11" id="KW-1185">Reference proteome</keyword>
<evidence type="ECO:0000256" key="2">
    <source>
        <dbReference type="ARBA" id="ARBA00022723"/>
    </source>
</evidence>
<evidence type="ECO:0000259" key="8">
    <source>
        <dbReference type="Pfam" id="PF01421"/>
    </source>
</evidence>
<feature type="domain" description="ADAMTS cysteine-rich" evidence="9">
    <location>
        <begin position="231"/>
        <end position="293"/>
    </location>
</feature>
<dbReference type="Gene3D" id="3.40.1620.60">
    <property type="match status" value="1"/>
</dbReference>
<keyword evidence="5" id="KW-0482">Metalloprotease</keyword>
<proteinExistence type="predicted"/>
<sequence>MGLGKWTALSITLVILSISSTLVDSRKQDKVTLTIAVYRDQAYVDYFNSVNNLDDLEALKIHSSAMKYFLGSDSLEPQIDVQFIIRDTLFTFEEYGISTDTFLTIFNDFHNTEMKSSSAKWDHAILLTGNGSKPEGLTNFGGFCNVNTSGTVVKAESLHITPLMGVRYIARNMGMEWDIQSTDNYIMKQELGPGISGWSKKSQTFWDKLSNNKECFKRDLTVEFNLLNYLPGFRTDLNQQSALGTAFTYRTNESSSPCQELICGNSTTKETTTVASLPGIRCDKFKYCWRGDCRSLTNILHEINEKLVDTTTQPLPGPTLIQAILKIFIKITRFINFFYNRS</sequence>
<keyword evidence="7" id="KW-0325">Glycoprotein</keyword>
<dbReference type="InterPro" id="IPR001590">
    <property type="entry name" value="Peptidase_M12B"/>
</dbReference>
<evidence type="ECO:0000256" key="4">
    <source>
        <dbReference type="ARBA" id="ARBA00022833"/>
    </source>
</evidence>
<evidence type="ECO:0000256" key="7">
    <source>
        <dbReference type="ARBA" id="ARBA00023180"/>
    </source>
</evidence>
<gene>
    <name evidence="10" type="ORF">LSAA_10900</name>
</gene>
<name>A0A7R8H9L3_LEPSM</name>
<dbReference type="Pfam" id="PF01421">
    <property type="entry name" value="Reprolysin"/>
    <property type="match status" value="1"/>
</dbReference>
<evidence type="ECO:0000313" key="11">
    <source>
        <dbReference type="Proteomes" id="UP000675881"/>
    </source>
</evidence>
<reference evidence="10" key="1">
    <citation type="submission" date="2021-02" db="EMBL/GenBank/DDBJ databases">
        <authorList>
            <person name="Bekaert M."/>
        </authorList>
    </citation>
    <scope>NUCLEOTIDE SEQUENCE</scope>
    <source>
        <strain evidence="10">IoA-00</strain>
    </source>
</reference>